<reference evidence="2" key="1">
    <citation type="submission" date="2021-05" db="EMBL/GenBank/DDBJ databases">
        <authorList>
            <person name="Alioto T."/>
            <person name="Alioto T."/>
            <person name="Gomez Garrido J."/>
        </authorList>
    </citation>
    <scope>NUCLEOTIDE SEQUENCE</scope>
</reference>
<accession>A0A8D8TYA0</accession>
<evidence type="ECO:0000256" key="1">
    <source>
        <dbReference type="SAM" id="MobiDB-lite"/>
    </source>
</evidence>
<feature type="region of interest" description="Disordered" evidence="1">
    <location>
        <begin position="1"/>
        <end position="39"/>
    </location>
</feature>
<dbReference type="EMBL" id="HBUF01327199">
    <property type="protein sequence ID" value="CAG6696085.1"/>
    <property type="molecule type" value="Transcribed_RNA"/>
</dbReference>
<proteinExistence type="predicted"/>
<dbReference type="EMBL" id="HBUF01327197">
    <property type="protein sequence ID" value="CAG6696083.1"/>
    <property type="molecule type" value="Transcribed_RNA"/>
</dbReference>
<sequence length="138" mass="15683">MAVHDPPPVTRSVAKACESDSHHPSANPIQSAGYDVDSTQHIHQQRPPVSCLWSSLRNQSWADESQERCSMPECFTTFFKEETRLRQHRIIDGVLQIMYVCITIKDFNCVIIITNCRPPSNSEYLIMHLTGLETRTPG</sequence>
<evidence type="ECO:0000313" key="2">
    <source>
        <dbReference type="EMBL" id="CAG6696083.1"/>
    </source>
</evidence>
<dbReference type="AlphaFoldDB" id="A0A8D8TYA0"/>
<organism evidence="2">
    <name type="scientific">Cacopsylla melanoneura</name>
    <dbReference type="NCBI Taxonomy" id="428564"/>
    <lineage>
        <taxon>Eukaryota</taxon>
        <taxon>Metazoa</taxon>
        <taxon>Ecdysozoa</taxon>
        <taxon>Arthropoda</taxon>
        <taxon>Hexapoda</taxon>
        <taxon>Insecta</taxon>
        <taxon>Pterygota</taxon>
        <taxon>Neoptera</taxon>
        <taxon>Paraneoptera</taxon>
        <taxon>Hemiptera</taxon>
        <taxon>Sternorrhyncha</taxon>
        <taxon>Psylloidea</taxon>
        <taxon>Psyllidae</taxon>
        <taxon>Psyllinae</taxon>
        <taxon>Cacopsylla</taxon>
    </lineage>
</organism>
<protein>
    <submittedName>
        <fullName evidence="2">Uncharacterized protein</fullName>
    </submittedName>
</protein>
<dbReference type="EMBL" id="HBUF01327198">
    <property type="protein sequence ID" value="CAG6696084.1"/>
    <property type="molecule type" value="Transcribed_RNA"/>
</dbReference>
<name>A0A8D8TYA0_9HEMI</name>